<name>B6BJQ8_SULGG</name>
<dbReference type="STRING" id="929558.SMGD1_2783"/>
<sequence length="284" mass="30606">MKKITISLLVATTLLFGASYDPHANFPSNSDKTDQQTYVTNQTVVNDIITTPTKVEFINSGKLAGVGVQIISAGDIKVLNIPVGVNIGSNFGIEANVPILRVYNAMLDEENTGLGDVSIGGNFHFGKYSDMMGNNITTLLYKTITGDEDKGLGTIRQSTTLSHRVTKYMDGRYQAHGLVSYTVNDDLDSGNAYMLMAGGAMPCLMTDKVTTNAKLTYFHVDSVSSLGVKTGEVKSADLWLSWNSSKIIGDAPLGFGVKIPLVNELDGVDKDKTVLFYLSASSFF</sequence>
<feature type="signal peptide" evidence="1">
    <location>
        <begin position="1"/>
        <end position="24"/>
    </location>
</feature>
<comment type="caution">
    <text evidence="2">The sequence shown here is derived from an EMBL/GenBank/DDBJ whole genome shotgun (WGS) entry which is preliminary data.</text>
</comment>
<reference evidence="2 3" key="1">
    <citation type="journal article" date="2012" name="Proc. Natl. Acad. Sci. U.S.A.">
        <title>Genome and physiology of a model Epsilonproteobacterium responsible for sulfide detoxification in marine oxygen depletion zones.</title>
        <authorList>
            <person name="Grote J."/>
            <person name="Schott T."/>
            <person name="Bruckner C.G."/>
            <person name="Glockner F.O."/>
            <person name="Jost G."/>
            <person name="Teeling H."/>
            <person name="Labrenz M."/>
            <person name="Jurgens K."/>
        </authorList>
    </citation>
    <scope>NUCLEOTIDE SEQUENCE [LARGE SCALE GENOMIC DNA]</scope>
    <source>
        <strain evidence="2 3">GD1</strain>
    </source>
</reference>
<dbReference type="AlphaFoldDB" id="B6BJQ8"/>
<dbReference type="Proteomes" id="UP000006431">
    <property type="component" value="Unassembled WGS sequence"/>
</dbReference>
<keyword evidence="3" id="KW-1185">Reference proteome</keyword>
<proteinExistence type="predicted"/>
<protein>
    <recommendedName>
        <fullName evidence="4">Transporter</fullName>
    </recommendedName>
</protein>
<dbReference type="HOGENOM" id="CLU_979780_0_0_7"/>
<accession>H1FTZ9</accession>
<dbReference type="RefSeq" id="WP_008337617.1">
    <property type="nucleotide sequence ID" value="NZ_AFRZ01000001.1"/>
</dbReference>
<accession>B6BJQ8</accession>
<evidence type="ECO:0000256" key="1">
    <source>
        <dbReference type="SAM" id="SignalP"/>
    </source>
</evidence>
<dbReference type="PATRIC" id="fig|929558.5.peg.2773"/>
<gene>
    <name evidence="2" type="ORF">SMGD1_2783</name>
</gene>
<evidence type="ECO:0000313" key="3">
    <source>
        <dbReference type="Proteomes" id="UP000006431"/>
    </source>
</evidence>
<organism evidence="2 3">
    <name type="scientific">Sulfurimonas gotlandica (strain DSM 19862 / JCM 16533 / GD1)</name>
    <dbReference type="NCBI Taxonomy" id="929558"/>
    <lineage>
        <taxon>Bacteria</taxon>
        <taxon>Pseudomonadati</taxon>
        <taxon>Campylobacterota</taxon>
        <taxon>Epsilonproteobacteria</taxon>
        <taxon>Campylobacterales</taxon>
        <taxon>Sulfurimonadaceae</taxon>
        <taxon>Sulfurimonas</taxon>
    </lineage>
</organism>
<feature type="chain" id="PRO_5002840528" description="Transporter" evidence="1">
    <location>
        <begin position="25"/>
        <end position="284"/>
    </location>
</feature>
<keyword evidence="1" id="KW-0732">Signal</keyword>
<evidence type="ECO:0008006" key="4">
    <source>
        <dbReference type="Google" id="ProtNLM"/>
    </source>
</evidence>
<evidence type="ECO:0000313" key="2">
    <source>
        <dbReference type="EMBL" id="EHP31305.1"/>
    </source>
</evidence>
<dbReference type="EMBL" id="AFRZ01000001">
    <property type="protein sequence ID" value="EHP31305.1"/>
    <property type="molecule type" value="Genomic_DNA"/>
</dbReference>